<dbReference type="GO" id="GO:0003677">
    <property type="term" value="F:DNA binding"/>
    <property type="evidence" value="ECO:0007669"/>
    <property type="project" value="InterPro"/>
</dbReference>
<dbReference type="GO" id="GO:0009307">
    <property type="term" value="P:DNA restriction-modification system"/>
    <property type="evidence" value="ECO:0007669"/>
    <property type="project" value="InterPro"/>
</dbReference>
<proteinExistence type="predicted"/>
<accession>A0A1G2G7T1</accession>
<gene>
    <name evidence="1" type="ORF">A2756_06625</name>
</gene>
<sequence length="226" mass="25848">MANSDFLRKNKNQHSIKNSISKKMDGDIDVAVQKLLAYLRKKYPALTFEHKKKLSLTVIISDLAKQYPQYAKDFSTVMSKSFMKPDGGFLYATDKKGNKKLILVAEVKRQGTNDKRATEGLAKQAKGNAIERLGKNLTGVRAIFKKESMIPFVCFGSGHDFQNESTILDRVVTMNDFFPLNKVFIEKEHLPFEPVSLFFRYKDWSTKEMMKILTDVAEEAIAYHFS</sequence>
<reference evidence="1 2" key="1">
    <citation type="journal article" date="2016" name="Nat. Commun.">
        <title>Thousands of microbial genomes shed light on interconnected biogeochemical processes in an aquifer system.</title>
        <authorList>
            <person name="Anantharaman K."/>
            <person name="Brown C.T."/>
            <person name="Hug L.A."/>
            <person name="Sharon I."/>
            <person name="Castelle C.J."/>
            <person name="Probst A.J."/>
            <person name="Thomas B.C."/>
            <person name="Singh A."/>
            <person name="Wilkins M.J."/>
            <person name="Karaoz U."/>
            <person name="Brodie E.L."/>
            <person name="Williams K.H."/>
            <person name="Hubbard S.S."/>
            <person name="Banfield J.F."/>
        </authorList>
    </citation>
    <scope>NUCLEOTIDE SEQUENCE [LARGE SCALE GENOMIC DNA]</scope>
</reference>
<dbReference type="InterPro" id="IPR004221">
    <property type="entry name" value="Restrct_endonuc_II_EcoRI"/>
</dbReference>
<dbReference type="InterPro" id="IPR011335">
    <property type="entry name" value="Restrct_endonuc-II-like"/>
</dbReference>
<comment type="caution">
    <text evidence="1">The sequence shown here is derived from an EMBL/GenBank/DDBJ whole genome shotgun (WGS) entry which is preliminary data.</text>
</comment>
<dbReference type="GO" id="GO:0009036">
    <property type="term" value="F:type II site-specific deoxyribonuclease activity"/>
    <property type="evidence" value="ECO:0007669"/>
    <property type="project" value="InterPro"/>
</dbReference>
<protein>
    <recommendedName>
        <fullName evidence="3">Restriction endonuclease</fullName>
    </recommendedName>
</protein>
<organism evidence="1 2">
    <name type="scientific">Candidatus Ryanbacteria bacterium RIFCSPHIGHO2_01_FULL_48_27</name>
    <dbReference type="NCBI Taxonomy" id="1802115"/>
    <lineage>
        <taxon>Bacteria</taxon>
        <taxon>Candidatus Ryaniibacteriota</taxon>
    </lineage>
</organism>
<dbReference type="SUPFAM" id="SSF52980">
    <property type="entry name" value="Restriction endonuclease-like"/>
    <property type="match status" value="1"/>
</dbReference>
<evidence type="ECO:0000313" key="2">
    <source>
        <dbReference type="Proteomes" id="UP000177785"/>
    </source>
</evidence>
<dbReference type="GO" id="GO:0000287">
    <property type="term" value="F:magnesium ion binding"/>
    <property type="evidence" value="ECO:0007669"/>
    <property type="project" value="InterPro"/>
</dbReference>
<evidence type="ECO:0000313" key="1">
    <source>
        <dbReference type="EMBL" id="OGZ46243.1"/>
    </source>
</evidence>
<evidence type="ECO:0008006" key="3">
    <source>
        <dbReference type="Google" id="ProtNLM"/>
    </source>
</evidence>
<dbReference type="EMBL" id="MHNL01000001">
    <property type="protein sequence ID" value="OGZ46243.1"/>
    <property type="molecule type" value="Genomic_DNA"/>
</dbReference>
<dbReference type="InterPro" id="IPR011336">
    <property type="entry name" value="Restrct_endonuc_II_EcoRI/MunI"/>
</dbReference>
<dbReference type="Pfam" id="PF02963">
    <property type="entry name" value="EcoRI"/>
    <property type="match status" value="1"/>
</dbReference>
<dbReference type="AlphaFoldDB" id="A0A1G2G7T1"/>
<dbReference type="Gene3D" id="3.40.580.10">
    <property type="entry name" value="Eco RI Endonuclease, subunit A"/>
    <property type="match status" value="1"/>
</dbReference>
<dbReference type="Proteomes" id="UP000177785">
    <property type="component" value="Unassembled WGS sequence"/>
</dbReference>
<name>A0A1G2G7T1_9BACT</name>